<organism evidence="3 4">
    <name type="scientific">Parasedimentitalea psychrophila</name>
    <dbReference type="NCBI Taxonomy" id="2997337"/>
    <lineage>
        <taxon>Bacteria</taxon>
        <taxon>Pseudomonadati</taxon>
        <taxon>Pseudomonadota</taxon>
        <taxon>Alphaproteobacteria</taxon>
        <taxon>Rhodobacterales</taxon>
        <taxon>Paracoccaceae</taxon>
        <taxon>Parasedimentitalea</taxon>
    </lineage>
</organism>
<dbReference type="EMBL" id="CP127247">
    <property type="protein sequence ID" value="WIY25352.1"/>
    <property type="molecule type" value="Genomic_DNA"/>
</dbReference>
<dbReference type="PANTHER" id="PTHR46072">
    <property type="entry name" value="AMIDASE-RELATED-RELATED"/>
    <property type="match status" value="1"/>
</dbReference>
<name>A0A9Y2P2R8_9RHOB</name>
<dbReference type="Gene3D" id="3.90.1300.10">
    <property type="entry name" value="Amidase signature (AS) domain"/>
    <property type="match status" value="1"/>
</dbReference>
<evidence type="ECO:0000313" key="4">
    <source>
        <dbReference type="Proteomes" id="UP001238334"/>
    </source>
</evidence>
<protein>
    <submittedName>
        <fullName evidence="3">Amidase family protein</fullName>
    </submittedName>
</protein>
<dbReference type="KEGG" id="ppso:QPJ95_23235"/>
<dbReference type="NCBIfam" id="NF005687">
    <property type="entry name" value="PRK07487.1"/>
    <property type="match status" value="1"/>
</dbReference>
<keyword evidence="4" id="KW-1185">Reference proteome</keyword>
<sequence length="477" mass="51087">MTNNDIWRLSATETVARTHAGDLSAESSIAASISRMNAVNPALNAVVEDLSTEALERAHALDKARAAGATPGPLHGVPVTIKINVDQAGHASSNGVTALKDLIAPADAPLVENLQKAGAVVIGRTNTPEFSFRADTDNPLFGRTFNPWGKHISPGGSSGGAGAAVMAGIGGLAHGNDIGGSLRFPAAANGAVTVKPGLGRVPAFNPSQSAERGMLAQSMSVQGLLTRSAADLHLSMPTMITGDPRDPFHVPLPWRGAPLDGPIKVAFTKNTFGYDLHPQVEAALDTARDALVDAGYIVEQVEPPNVFDAGRTGYRALMGEVHALMKQDIDAAGSQTVRDIFEVYFQEFPPFQDSELLKMMAKRTYYARQWSLFLEQYPLVLTPFLPQPFFKPDRDTEGSEGVHEVLGCAVYSYAINYMGLPAGCVPSRLAELPQGPQPINVQIVARRWREDLAVDACVAIESRIGRMCDLLWERMAQ</sequence>
<accession>A0A9Y2P2R8</accession>
<dbReference type="SUPFAM" id="SSF75304">
    <property type="entry name" value="Amidase signature (AS) enzymes"/>
    <property type="match status" value="1"/>
</dbReference>
<reference evidence="3 4" key="1">
    <citation type="submission" date="2023-06" db="EMBL/GenBank/DDBJ databases">
        <title>Parasedimentitalea psychrophila sp. nov., a psychrophilic bacterium isolated from deep-sea sediment.</title>
        <authorList>
            <person name="Li A."/>
        </authorList>
    </citation>
    <scope>NUCLEOTIDE SEQUENCE [LARGE SCALE GENOMIC DNA]</scope>
    <source>
        <strain evidence="3 4">QS115</strain>
    </source>
</reference>
<dbReference type="PANTHER" id="PTHR46072:SF5">
    <property type="entry name" value="GENERAL AMIDASE-C"/>
    <property type="match status" value="1"/>
</dbReference>
<proteinExistence type="predicted"/>
<evidence type="ECO:0000259" key="2">
    <source>
        <dbReference type="Pfam" id="PF01425"/>
    </source>
</evidence>
<evidence type="ECO:0000256" key="1">
    <source>
        <dbReference type="ARBA" id="ARBA00022801"/>
    </source>
</evidence>
<dbReference type="Pfam" id="PF01425">
    <property type="entry name" value="Amidase"/>
    <property type="match status" value="1"/>
</dbReference>
<dbReference type="InterPro" id="IPR036928">
    <property type="entry name" value="AS_sf"/>
</dbReference>
<keyword evidence="1" id="KW-0378">Hydrolase</keyword>
<dbReference type="RefSeq" id="WP_270920145.1">
    <property type="nucleotide sequence ID" value="NZ_CP127247.1"/>
</dbReference>
<evidence type="ECO:0000313" key="3">
    <source>
        <dbReference type="EMBL" id="WIY25352.1"/>
    </source>
</evidence>
<gene>
    <name evidence="3" type="ORF">QPJ95_23235</name>
</gene>
<feature type="domain" description="Amidase" evidence="2">
    <location>
        <begin position="29"/>
        <end position="451"/>
    </location>
</feature>
<dbReference type="InterPro" id="IPR023631">
    <property type="entry name" value="Amidase_dom"/>
</dbReference>
<dbReference type="GO" id="GO:0016787">
    <property type="term" value="F:hydrolase activity"/>
    <property type="evidence" value="ECO:0007669"/>
    <property type="project" value="UniProtKB-KW"/>
</dbReference>
<dbReference type="Proteomes" id="UP001238334">
    <property type="component" value="Chromosome"/>
</dbReference>
<dbReference type="AlphaFoldDB" id="A0A9Y2P2R8"/>